<dbReference type="CDD" id="cd06257">
    <property type="entry name" value="DnaJ"/>
    <property type="match status" value="1"/>
</dbReference>
<dbReference type="GO" id="GO:0005737">
    <property type="term" value="C:cytoplasm"/>
    <property type="evidence" value="ECO:0007669"/>
    <property type="project" value="TreeGrafter"/>
</dbReference>
<dbReference type="PANTHER" id="PTHR44144:SF1">
    <property type="entry name" value="DNAJ HOMOLOG SUBFAMILY C MEMBER 9"/>
    <property type="match status" value="1"/>
</dbReference>
<keyword evidence="4" id="KW-1185">Reference proteome</keyword>
<dbReference type="SMART" id="SM00271">
    <property type="entry name" value="DnaJ"/>
    <property type="match status" value="1"/>
</dbReference>
<dbReference type="PROSITE" id="PS50076">
    <property type="entry name" value="DNAJ_2"/>
    <property type="match status" value="1"/>
</dbReference>
<feature type="compositionally biased region" description="Basic and acidic residues" evidence="1">
    <location>
        <begin position="67"/>
        <end position="78"/>
    </location>
</feature>
<dbReference type="EMBL" id="JAPEVA010000064">
    <property type="protein sequence ID" value="KAJ4402214.1"/>
    <property type="molecule type" value="Genomic_DNA"/>
</dbReference>
<feature type="domain" description="J" evidence="2">
    <location>
        <begin position="416"/>
        <end position="484"/>
    </location>
</feature>
<dbReference type="SUPFAM" id="SSF46565">
    <property type="entry name" value="Chaperone J-domain"/>
    <property type="match status" value="1"/>
</dbReference>
<dbReference type="InterPro" id="IPR052594">
    <property type="entry name" value="J_domain-containing_protein"/>
</dbReference>
<organism evidence="3 4">
    <name type="scientific">Didymella pomorum</name>
    <dbReference type="NCBI Taxonomy" id="749634"/>
    <lineage>
        <taxon>Eukaryota</taxon>
        <taxon>Fungi</taxon>
        <taxon>Dikarya</taxon>
        <taxon>Ascomycota</taxon>
        <taxon>Pezizomycotina</taxon>
        <taxon>Dothideomycetes</taxon>
        <taxon>Pleosporomycetidae</taxon>
        <taxon>Pleosporales</taxon>
        <taxon>Pleosporineae</taxon>
        <taxon>Didymellaceae</taxon>
        <taxon>Didymella</taxon>
    </lineage>
</organism>
<dbReference type="Pfam" id="PF00226">
    <property type="entry name" value="DnaJ"/>
    <property type="match status" value="1"/>
</dbReference>
<dbReference type="InterPro" id="IPR036869">
    <property type="entry name" value="J_dom_sf"/>
</dbReference>
<feature type="compositionally biased region" description="Basic and acidic residues" evidence="1">
    <location>
        <begin position="220"/>
        <end position="230"/>
    </location>
</feature>
<comment type="caution">
    <text evidence="3">The sequence shown here is derived from an EMBL/GenBank/DDBJ whole genome shotgun (WGS) entry which is preliminary data.</text>
</comment>
<dbReference type="GO" id="GO:0005634">
    <property type="term" value="C:nucleus"/>
    <property type="evidence" value="ECO:0007669"/>
    <property type="project" value="TreeGrafter"/>
</dbReference>
<evidence type="ECO:0000256" key="1">
    <source>
        <dbReference type="SAM" id="MobiDB-lite"/>
    </source>
</evidence>
<dbReference type="PRINTS" id="PR00625">
    <property type="entry name" value="JDOMAIN"/>
</dbReference>
<dbReference type="GO" id="GO:0031072">
    <property type="term" value="F:heat shock protein binding"/>
    <property type="evidence" value="ECO:0007669"/>
    <property type="project" value="TreeGrafter"/>
</dbReference>
<evidence type="ECO:0000313" key="3">
    <source>
        <dbReference type="EMBL" id="KAJ4402214.1"/>
    </source>
</evidence>
<dbReference type="InterPro" id="IPR001623">
    <property type="entry name" value="DnaJ_domain"/>
</dbReference>
<name>A0A9W8ZAX6_9PLEO</name>
<dbReference type="OrthoDB" id="10250354at2759"/>
<feature type="region of interest" description="Disordered" evidence="1">
    <location>
        <begin position="193"/>
        <end position="255"/>
    </location>
</feature>
<feature type="compositionally biased region" description="Low complexity" evidence="1">
    <location>
        <begin position="394"/>
        <end position="405"/>
    </location>
</feature>
<feature type="compositionally biased region" description="Basic and acidic residues" evidence="1">
    <location>
        <begin position="345"/>
        <end position="355"/>
    </location>
</feature>
<proteinExistence type="predicted"/>
<feature type="region of interest" description="Disordered" evidence="1">
    <location>
        <begin position="293"/>
        <end position="408"/>
    </location>
</feature>
<gene>
    <name evidence="3" type="ORF">N0V91_007422</name>
</gene>
<sequence length="495" mass="56604">MAKGRGYYNDDEYSDDEMYEMQVHAMERNRQQDYSIIESVQLSTEYVERKTGFGLTPEDVATLLEQARRTDPMSDIRARSNPSGRPRKTASYRGYDDYDDDQRRPRRSATWAQPISGTEYNRLFQIAPDKFASRTSGKILTKDEIVACAQAMVNDLLTEGKSLRYAEHKVDQFVVRDFGKQVTALQKQGYRFREDEDDNELDVAPPRTARQGAGRKHREPKYDDKYDDYGAQRTRSGYGNRRAEPEEIYNTSHPYTDDGLETIRKKIYTEWNDKGCSHEEAELEAEKWYLRAKKNRRDGGKPLRGSGFDKFSNMRDAPDDEDDYPRQKPRTSRDSRSGTTGNDSHGYRTEERRLPSWDGPQFNKYFTEEPDDYRPGWSTGSGSRGYRTEERRPGGSYSSGSCGSYNEPGGVKPAVELYKLLGVSKKATISEITKAWKKLCLQCHPDRTNGTAAKHKATDKMAQINDAEDVLADADLRDYYDHTGLIASMGESPDA</sequence>
<reference evidence="3" key="1">
    <citation type="submission" date="2022-10" db="EMBL/GenBank/DDBJ databases">
        <title>Tapping the CABI collections for fungal endophytes: first genome assemblies for Collariella, Neodidymelliopsis, Ascochyta clinopodiicola, Didymella pomorum, Didymosphaeria variabile, Neocosmospora piperis and Neocucurbitaria cava.</title>
        <authorList>
            <person name="Hill R."/>
        </authorList>
    </citation>
    <scope>NUCLEOTIDE SEQUENCE</scope>
    <source>
        <strain evidence="3">IMI 355091</strain>
    </source>
</reference>
<evidence type="ECO:0000313" key="4">
    <source>
        <dbReference type="Proteomes" id="UP001140510"/>
    </source>
</evidence>
<dbReference type="AlphaFoldDB" id="A0A9W8ZAX6"/>
<dbReference type="PANTHER" id="PTHR44144">
    <property type="entry name" value="DNAJ HOMOLOG SUBFAMILY C MEMBER 9"/>
    <property type="match status" value="1"/>
</dbReference>
<feature type="region of interest" description="Disordered" evidence="1">
    <location>
        <begin position="67"/>
        <end position="109"/>
    </location>
</feature>
<dbReference type="Gene3D" id="1.10.287.110">
    <property type="entry name" value="DnaJ domain"/>
    <property type="match status" value="1"/>
</dbReference>
<dbReference type="Proteomes" id="UP001140510">
    <property type="component" value="Unassembled WGS sequence"/>
</dbReference>
<accession>A0A9W8ZAX6</accession>
<evidence type="ECO:0000259" key="2">
    <source>
        <dbReference type="PROSITE" id="PS50076"/>
    </source>
</evidence>
<protein>
    <recommendedName>
        <fullName evidence="2">J domain-containing protein</fullName>
    </recommendedName>
</protein>